<dbReference type="EMBL" id="JANPWB010000006">
    <property type="protein sequence ID" value="KAJ1175733.1"/>
    <property type="molecule type" value="Genomic_DNA"/>
</dbReference>
<keyword evidence="2" id="KW-1185">Reference proteome</keyword>
<name>A0AAV7TIY5_PLEWA</name>
<evidence type="ECO:0000313" key="1">
    <source>
        <dbReference type="EMBL" id="KAJ1175733.1"/>
    </source>
</evidence>
<dbReference type="AlphaFoldDB" id="A0AAV7TIY5"/>
<gene>
    <name evidence="1" type="ORF">NDU88_001020</name>
</gene>
<reference evidence="1" key="1">
    <citation type="journal article" date="2022" name="bioRxiv">
        <title>Sequencing and chromosome-scale assembly of the giantPleurodeles waltlgenome.</title>
        <authorList>
            <person name="Brown T."/>
            <person name="Elewa A."/>
            <person name="Iarovenko S."/>
            <person name="Subramanian E."/>
            <person name="Araus A.J."/>
            <person name="Petzold A."/>
            <person name="Susuki M."/>
            <person name="Suzuki K.-i.T."/>
            <person name="Hayashi T."/>
            <person name="Toyoda A."/>
            <person name="Oliveira C."/>
            <person name="Osipova E."/>
            <person name="Leigh N.D."/>
            <person name="Simon A."/>
            <person name="Yun M.H."/>
        </authorList>
    </citation>
    <scope>NUCLEOTIDE SEQUENCE</scope>
    <source>
        <strain evidence="1">20211129_DDA</strain>
        <tissue evidence="1">Liver</tissue>
    </source>
</reference>
<accession>A0AAV7TIY5</accession>
<dbReference type="Proteomes" id="UP001066276">
    <property type="component" value="Chromosome 3_2"/>
</dbReference>
<protein>
    <submittedName>
        <fullName evidence="1">Uncharacterized protein</fullName>
    </submittedName>
</protein>
<comment type="caution">
    <text evidence="1">The sequence shown here is derived from an EMBL/GenBank/DDBJ whole genome shotgun (WGS) entry which is preliminary data.</text>
</comment>
<evidence type="ECO:0000313" key="2">
    <source>
        <dbReference type="Proteomes" id="UP001066276"/>
    </source>
</evidence>
<sequence>MVRTLAWLLHDYYSLPPLGAIRAVDGWVLNKQDNINATFVGYYSPLYTKGSDEESIDADSTPVTKGFLTSLFDSLKANLQDLRKDISQELQDLRTELTSLGEGLWTRRE</sequence>
<organism evidence="1 2">
    <name type="scientific">Pleurodeles waltl</name>
    <name type="common">Iberian ribbed newt</name>
    <dbReference type="NCBI Taxonomy" id="8319"/>
    <lineage>
        <taxon>Eukaryota</taxon>
        <taxon>Metazoa</taxon>
        <taxon>Chordata</taxon>
        <taxon>Craniata</taxon>
        <taxon>Vertebrata</taxon>
        <taxon>Euteleostomi</taxon>
        <taxon>Amphibia</taxon>
        <taxon>Batrachia</taxon>
        <taxon>Caudata</taxon>
        <taxon>Salamandroidea</taxon>
        <taxon>Salamandridae</taxon>
        <taxon>Pleurodelinae</taxon>
        <taxon>Pleurodeles</taxon>
    </lineage>
</organism>
<proteinExistence type="predicted"/>